<sequence length="306" mass="31651">MAAPTVLLDAKTTTTTVAGRSAIVRDLECVRVASAGAKVEGRHVVVHGDQMRIRFDASGCDPILTENAQPWTASLVRESQDETHSVKLANWIEPGQREYNLVITAPSTTGQAPEIAPPSDFHVQVHSTTADGRVRLVGKTESFSIADALLKRQDVKFLPPDQATPPPPPINAPVFPAPPMADPNSNVDPSIPAPPASEAPKFPIPDSPTPEPTYPNTPAPPPADPATLPQPLNPPVEGVVFPSVTGPTPQPKRTNAATFLKYAGAGGAILSTIGTGVGGLVGGVVGGTIGLVLGLVIAGVNSVITF</sequence>
<gene>
    <name evidence="3" type="ORF">BGZ99_003185</name>
</gene>
<keyword evidence="2" id="KW-0472">Membrane</keyword>
<comment type="caution">
    <text evidence="3">The sequence shown here is derived from an EMBL/GenBank/DDBJ whole genome shotgun (WGS) entry which is preliminary data.</text>
</comment>
<keyword evidence="2" id="KW-1133">Transmembrane helix</keyword>
<evidence type="ECO:0000313" key="3">
    <source>
        <dbReference type="EMBL" id="KAG0322692.1"/>
    </source>
</evidence>
<dbReference type="Proteomes" id="UP000738325">
    <property type="component" value="Unassembled WGS sequence"/>
</dbReference>
<dbReference type="OrthoDB" id="2444356at2759"/>
<organism evidence="3 4">
    <name type="scientific">Dissophora globulifera</name>
    <dbReference type="NCBI Taxonomy" id="979702"/>
    <lineage>
        <taxon>Eukaryota</taxon>
        <taxon>Fungi</taxon>
        <taxon>Fungi incertae sedis</taxon>
        <taxon>Mucoromycota</taxon>
        <taxon>Mortierellomycotina</taxon>
        <taxon>Mortierellomycetes</taxon>
        <taxon>Mortierellales</taxon>
        <taxon>Mortierellaceae</taxon>
        <taxon>Dissophora</taxon>
    </lineage>
</organism>
<feature type="compositionally biased region" description="Pro residues" evidence="1">
    <location>
        <begin position="162"/>
        <end position="181"/>
    </location>
</feature>
<reference evidence="3" key="1">
    <citation type="journal article" date="2020" name="Fungal Divers.">
        <title>Resolving the Mortierellaceae phylogeny through synthesis of multi-gene phylogenetics and phylogenomics.</title>
        <authorList>
            <person name="Vandepol N."/>
            <person name="Liber J."/>
            <person name="Desiro A."/>
            <person name="Na H."/>
            <person name="Kennedy M."/>
            <person name="Barry K."/>
            <person name="Grigoriev I.V."/>
            <person name="Miller A.N."/>
            <person name="O'Donnell K."/>
            <person name="Stajich J.E."/>
            <person name="Bonito G."/>
        </authorList>
    </citation>
    <scope>NUCLEOTIDE SEQUENCE</scope>
    <source>
        <strain evidence="3">REB-010B</strain>
    </source>
</reference>
<dbReference type="AlphaFoldDB" id="A0A9P6RNV8"/>
<evidence type="ECO:0000313" key="4">
    <source>
        <dbReference type="Proteomes" id="UP000738325"/>
    </source>
</evidence>
<feature type="transmembrane region" description="Helical" evidence="2">
    <location>
        <begin position="280"/>
        <end position="304"/>
    </location>
</feature>
<evidence type="ECO:0000256" key="2">
    <source>
        <dbReference type="SAM" id="Phobius"/>
    </source>
</evidence>
<feature type="compositionally biased region" description="Pro residues" evidence="1">
    <location>
        <begin position="191"/>
        <end position="224"/>
    </location>
</feature>
<keyword evidence="4" id="KW-1185">Reference proteome</keyword>
<feature type="region of interest" description="Disordered" evidence="1">
    <location>
        <begin position="158"/>
        <end position="250"/>
    </location>
</feature>
<keyword evidence="2" id="KW-0812">Transmembrane</keyword>
<protein>
    <submittedName>
        <fullName evidence="3">Uncharacterized protein</fullName>
    </submittedName>
</protein>
<proteinExistence type="predicted"/>
<evidence type="ECO:0000256" key="1">
    <source>
        <dbReference type="SAM" id="MobiDB-lite"/>
    </source>
</evidence>
<name>A0A9P6RNV8_9FUNG</name>
<accession>A0A9P6RNV8</accession>
<dbReference type="EMBL" id="JAAAIP010000204">
    <property type="protein sequence ID" value="KAG0322692.1"/>
    <property type="molecule type" value="Genomic_DNA"/>
</dbReference>